<dbReference type="EMBL" id="FNSL01000001">
    <property type="protein sequence ID" value="SEB91305.1"/>
    <property type="molecule type" value="Genomic_DNA"/>
</dbReference>
<evidence type="ECO:0000313" key="2">
    <source>
        <dbReference type="Proteomes" id="UP000199064"/>
    </source>
</evidence>
<reference evidence="2" key="1">
    <citation type="submission" date="2016-10" db="EMBL/GenBank/DDBJ databases">
        <authorList>
            <person name="Varghese N."/>
            <person name="Submissions S."/>
        </authorList>
    </citation>
    <scope>NUCLEOTIDE SEQUENCE [LARGE SCALE GENOMIC DNA]</scope>
    <source>
        <strain evidence="2">ES.061</strain>
    </source>
</reference>
<dbReference type="AlphaFoldDB" id="A0A1H4N987"/>
<proteinExistence type="predicted"/>
<keyword evidence="2" id="KW-1185">Reference proteome</keyword>
<evidence type="ECO:0000313" key="1">
    <source>
        <dbReference type="EMBL" id="SEB91305.1"/>
    </source>
</evidence>
<sequence length="304" mass="32331">MSSAVFRQLASGGEAQRPERLFRAAVSAFVSLTRPTRREIAQLDDLVLPLYPLISAETRRYAAAVLSECRTPPQGLLKKLVDEPAEISAPLLIRSPALSDVDLIGLIARHGKGHARVIGRRTDLNPAIAALTRALTAQIAETDSQTEAGESAAEADVRNRLRLIMRAANSQAPLGWQGNGAERPSAGDAGRILRAAALSGEKDAFEKALSSVLGITLLAAREITGFPTYGELIIALKALELDDAEAFLLSAAAFPGLFSQRSAIGFFLERYMALSPDAARQTLNDWQTGANCPGHAGQPAAISK</sequence>
<dbReference type="RefSeq" id="WP_143038458.1">
    <property type="nucleotide sequence ID" value="NZ_FNSL01000001.1"/>
</dbReference>
<protein>
    <submittedName>
        <fullName evidence="1">Uncharacterized conserved protein, DUF2336 family</fullName>
    </submittedName>
</protein>
<dbReference type="Proteomes" id="UP000199064">
    <property type="component" value="Unassembled WGS sequence"/>
</dbReference>
<name>A0A1H4N987_9HYPH</name>
<organism evidence="1 2">
    <name type="scientific">Nitratireductor aquibiodomus</name>
    <dbReference type="NCBI Taxonomy" id="204799"/>
    <lineage>
        <taxon>Bacteria</taxon>
        <taxon>Pseudomonadati</taxon>
        <taxon>Pseudomonadota</taxon>
        <taxon>Alphaproteobacteria</taxon>
        <taxon>Hyphomicrobiales</taxon>
        <taxon>Phyllobacteriaceae</taxon>
        <taxon>Nitratireductor</taxon>
    </lineage>
</organism>
<accession>A0A1H4N987</accession>
<gene>
    <name evidence="1" type="ORF">SAMN05216452_3654</name>
</gene>